<proteinExistence type="inferred from homology"/>
<dbReference type="EMBL" id="CP109135">
    <property type="protein sequence ID" value="WSD19575.1"/>
    <property type="molecule type" value="Genomic_DNA"/>
</dbReference>
<dbReference type="Gene3D" id="3.40.50.1820">
    <property type="entry name" value="alpha/beta hydrolase"/>
    <property type="match status" value="1"/>
</dbReference>
<dbReference type="InterPro" id="IPR012223">
    <property type="entry name" value="TEII"/>
</dbReference>
<evidence type="ECO:0000256" key="2">
    <source>
        <dbReference type="ARBA" id="ARBA00022801"/>
    </source>
</evidence>
<keyword evidence="2 4" id="KW-0378">Hydrolase</keyword>
<keyword evidence="5" id="KW-1185">Reference proteome</keyword>
<dbReference type="Proteomes" id="UP001340816">
    <property type="component" value="Chromosome"/>
</dbReference>
<dbReference type="SUPFAM" id="SSF53474">
    <property type="entry name" value="alpha/beta-Hydrolases"/>
    <property type="match status" value="1"/>
</dbReference>
<evidence type="ECO:0000256" key="1">
    <source>
        <dbReference type="ARBA" id="ARBA00007169"/>
    </source>
</evidence>
<dbReference type="InterPro" id="IPR001031">
    <property type="entry name" value="Thioesterase"/>
</dbReference>
<comment type="similarity">
    <text evidence="1">Belongs to the thioesterase family.</text>
</comment>
<gene>
    <name evidence="4" type="ORF">OHB35_43590</name>
</gene>
<organism evidence="4 5">
    <name type="scientific">Streptomyces phaeochromogenes</name>
    <dbReference type="NCBI Taxonomy" id="1923"/>
    <lineage>
        <taxon>Bacteria</taxon>
        <taxon>Bacillati</taxon>
        <taxon>Actinomycetota</taxon>
        <taxon>Actinomycetes</taxon>
        <taxon>Kitasatosporales</taxon>
        <taxon>Streptomycetaceae</taxon>
        <taxon>Streptomyces</taxon>
        <taxon>Streptomyces phaeochromogenes group</taxon>
    </lineage>
</organism>
<evidence type="ECO:0000313" key="4">
    <source>
        <dbReference type="EMBL" id="WSD19575.1"/>
    </source>
</evidence>
<protein>
    <submittedName>
        <fullName evidence="4">Alpha/beta fold hydrolase</fullName>
    </submittedName>
</protein>
<dbReference type="InterPro" id="IPR029058">
    <property type="entry name" value="AB_hydrolase_fold"/>
</dbReference>
<dbReference type="PANTHER" id="PTHR11487">
    <property type="entry name" value="THIOESTERASE"/>
    <property type="match status" value="1"/>
</dbReference>
<dbReference type="InterPro" id="IPR020802">
    <property type="entry name" value="TesA-like"/>
</dbReference>
<sequence>MPDTALEGSTTWIRRFHPAPGAGARVVCFPHAGGSASFYRPVSTALRPGIEVLAVQYPGRQDRRAEQPFTDLRTLADRTFDTLEPWLDSPLALFGHSMGALIAYEIALRMERESRPPTVLIASGRRAPSLGGSENVHRRDDDGIVAEIKRLSGTDARLLDDPEMLRAVLPAVRADYQAVETYTGDPGAALSCPVEVFAGDNDSQVTAEQARAWHRHAAGDFTVRWFSGGHFYLTEQPAAVIERLGETVRSYS</sequence>
<dbReference type="Pfam" id="PF00975">
    <property type="entry name" value="Thioesterase"/>
    <property type="match status" value="1"/>
</dbReference>
<dbReference type="RefSeq" id="WP_326731272.1">
    <property type="nucleotide sequence ID" value="NZ_CP108134.1"/>
</dbReference>
<name>A0ABZ1HLT8_STRPH</name>
<evidence type="ECO:0000259" key="3">
    <source>
        <dbReference type="SMART" id="SM00824"/>
    </source>
</evidence>
<dbReference type="PANTHER" id="PTHR11487:SF0">
    <property type="entry name" value="S-ACYL FATTY ACID SYNTHASE THIOESTERASE, MEDIUM CHAIN"/>
    <property type="match status" value="1"/>
</dbReference>
<accession>A0ABZ1HLT8</accession>
<dbReference type="SMART" id="SM00824">
    <property type="entry name" value="PKS_TE"/>
    <property type="match status" value="1"/>
</dbReference>
<evidence type="ECO:0000313" key="5">
    <source>
        <dbReference type="Proteomes" id="UP001340816"/>
    </source>
</evidence>
<feature type="domain" description="Thioesterase TesA-like" evidence="3">
    <location>
        <begin position="27"/>
        <end position="244"/>
    </location>
</feature>
<dbReference type="GO" id="GO:0016787">
    <property type="term" value="F:hydrolase activity"/>
    <property type="evidence" value="ECO:0007669"/>
    <property type="project" value="UniProtKB-KW"/>
</dbReference>
<reference evidence="4 5" key="1">
    <citation type="submission" date="2022-10" db="EMBL/GenBank/DDBJ databases">
        <title>The complete genomes of actinobacterial strains from the NBC collection.</title>
        <authorList>
            <person name="Joergensen T.S."/>
            <person name="Alvarez Arevalo M."/>
            <person name="Sterndorff E.B."/>
            <person name="Faurdal D."/>
            <person name="Vuksanovic O."/>
            <person name="Mourched A.-S."/>
            <person name="Charusanti P."/>
            <person name="Shaw S."/>
            <person name="Blin K."/>
            <person name="Weber T."/>
        </authorList>
    </citation>
    <scope>NUCLEOTIDE SEQUENCE [LARGE SCALE GENOMIC DNA]</scope>
    <source>
        <strain evidence="4 5">NBC 01752</strain>
    </source>
</reference>